<evidence type="ECO:0000256" key="2">
    <source>
        <dbReference type="ARBA" id="ARBA00013017"/>
    </source>
</evidence>
<dbReference type="PROSITE" id="PS51352">
    <property type="entry name" value="THIOREDOXIN_2"/>
    <property type="match status" value="1"/>
</dbReference>
<sequence>MSINVGDIAPDFEGTTDSGEKIKFSEVAGNGNVVLYFYPKDETPGCTAEACAFRDEWDEFEKMNAKVIGISSDSPESHKKFKEHRKLPFMLISDPGQKIREIYGAKGRFIPPRISFVIVDGKIVNIYNSQMNATNHVKIAKEVLSKIGKDETNQ</sequence>
<reference evidence="13 14" key="1">
    <citation type="submission" date="2016-04" db="EMBL/GenBank/DDBJ databases">
        <authorList>
            <person name="Evans L.H."/>
            <person name="Alamgir A."/>
            <person name="Owens N."/>
            <person name="Weber N.D."/>
            <person name="Virtaneva K."/>
            <person name="Barbian K."/>
            <person name="Babar A."/>
            <person name="Rosenke K."/>
        </authorList>
    </citation>
    <scope>NUCLEOTIDE SEQUENCE [LARGE SCALE GENOMIC DNA]</scope>
    <source>
        <strain evidence="14">S5(T) (JCM 30642 \VKM B-2941)</strain>
    </source>
</reference>
<dbReference type="AlphaFoldDB" id="A0A1N5VLK1"/>
<dbReference type="SUPFAM" id="SSF52833">
    <property type="entry name" value="Thioredoxin-like"/>
    <property type="match status" value="1"/>
</dbReference>
<dbReference type="FunFam" id="3.40.30.10:FF:000007">
    <property type="entry name" value="Thioredoxin-dependent thiol peroxidase"/>
    <property type="match status" value="1"/>
</dbReference>
<dbReference type="Pfam" id="PF00578">
    <property type="entry name" value="AhpC-TSA"/>
    <property type="match status" value="1"/>
</dbReference>
<dbReference type="GO" id="GO:0045454">
    <property type="term" value="P:cell redox homeostasis"/>
    <property type="evidence" value="ECO:0007669"/>
    <property type="project" value="TreeGrafter"/>
</dbReference>
<dbReference type="InterPro" id="IPR050924">
    <property type="entry name" value="Peroxiredoxin_BCP/PrxQ"/>
</dbReference>
<name>A0A1N5VLK1_9ARCH</name>
<protein>
    <recommendedName>
        <fullName evidence="2">thioredoxin-dependent peroxiredoxin</fullName>
        <ecNumber evidence="2">1.11.1.24</ecNumber>
    </recommendedName>
    <alternativeName>
        <fullName evidence="8">Thioredoxin peroxidase</fullName>
    </alternativeName>
</protein>
<evidence type="ECO:0000256" key="11">
    <source>
        <dbReference type="PIRSR" id="PIRSR000239-1"/>
    </source>
</evidence>
<evidence type="ECO:0000256" key="10">
    <source>
        <dbReference type="ARBA" id="ARBA00049091"/>
    </source>
</evidence>
<evidence type="ECO:0000256" key="3">
    <source>
        <dbReference type="ARBA" id="ARBA00022559"/>
    </source>
</evidence>
<proteinExistence type="inferred from homology"/>
<dbReference type="InterPro" id="IPR000866">
    <property type="entry name" value="AhpC/TSA"/>
</dbReference>
<dbReference type="EC" id="1.11.1.24" evidence="2"/>
<feature type="active site" description="Cysteine sulfenic acid (-SOH) intermediate; for peroxidase activity" evidence="11">
    <location>
        <position position="46"/>
    </location>
</feature>
<evidence type="ECO:0000256" key="8">
    <source>
        <dbReference type="ARBA" id="ARBA00032824"/>
    </source>
</evidence>
<dbReference type="RefSeq" id="WP_021788862.1">
    <property type="nucleotide sequence ID" value="NZ_LT671858.1"/>
</dbReference>
<accession>A0A1N5VLK1</accession>
<keyword evidence="6" id="KW-1015">Disulfide bond</keyword>
<keyword evidence="4" id="KW-0049">Antioxidant</keyword>
<keyword evidence="5" id="KW-0560">Oxidoreductase</keyword>
<evidence type="ECO:0000256" key="5">
    <source>
        <dbReference type="ARBA" id="ARBA00023002"/>
    </source>
</evidence>
<evidence type="ECO:0000313" key="14">
    <source>
        <dbReference type="Proteomes" id="UP000195607"/>
    </source>
</evidence>
<keyword evidence="3" id="KW-0575">Peroxidase</keyword>
<dbReference type="GeneID" id="41588666"/>
<organism evidence="13 14">
    <name type="scientific">Cuniculiplasma divulgatum</name>
    <dbReference type="NCBI Taxonomy" id="1673428"/>
    <lineage>
        <taxon>Archaea</taxon>
        <taxon>Methanobacteriati</taxon>
        <taxon>Thermoplasmatota</taxon>
        <taxon>Thermoplasmata</taxon>
        <taxon>Thermoplasmatales</taxon>
        <taxon>Cuniculiplasmataceae</taxon>
        <taxon>Cuniculiplasma</taxon>
    </lineage>
</organism>
<dbReference type="Proteomes" id="UP000195607">
    <property type="component" value="Chromosome I"/>
</dbReference>
<dbReference type="GO" id="GO:0005737">
    <property type="term" value="C:cytoplasm"/>
    <property type="evidence" value="ECO:0007669"/>
    <property type="project" value="TreeGrafter"/>
</dbReference>
<dbReference type="InterPro" id="IPR036249">
    <property type="entry name" value="Thioredoxin-like_sf"/>
</dbReference>
<evidence type="ECO:0000259" key="12">
    <source>
        <dbReference type="PROSITE" id="PS51352"/>
    </source>
</evidence>
<dbReference type="PANTHER" id="PTHR42801:SF4">
    <property type="entry name" value="AHPC_TSA FAMILY PROTEIN"/>
    <property type="match status" value="1"/>
</dbReference>
<dbReference type="PIRSF" id="PIRSF000239">
    <property type="entry name" value="AHPC"/>
    <property type="match status" value="1"/>
</dbReference>
<comment type="subunit">
    <text evidence="1">Monomer.</text>
</comment>
<feature type="domain" description="Thioredoxin" evidence="12">
    <location>
        <begin position="3"/>
        <end position="149"/>
    </location>
</feature>
<dbReference type="PANTHER" id="PTHR42801">
    <property type="entry name" value="THIOREDOXIN-DEPENDENT PEROXIDE REDUCTASE"/>
    <property type="match status" value="1"/>
</dbReference>
<keyword evidence="7" id="KW-0676">Redox-active center</keyword>
<dbReference type="InterPro" id="IPR013766">
    <property type="entry name" value="Thioredoxin_domain"/>
</dbReference>
<comment type="catalytic activity">
    <reaction evidence="10">
        <text>a hydroperoxide + [thioredoxin]-dithiol = an alcohol + [thioredoxin]-disulfide + H2O</text>
        <dbReference type="Rhea" id="RHEA:62620"/>
        <dbReference type="Rhea" id="RHEA-COMP:10698"/>
        <dbReference type="Rhea" id="RHEA-COMP:10700"/>
        <dbReference type="ChEBI" id="CHEBI:15377"/>
        <dbReference type="ChEBI" id="CHEBI:29950"/>
        <dbReference type="ChEBI" id="CHEBI:30879"/>
        <dbReference type="ChEBI" id="CHEBI:35924"/>
        <dbReference type="ChEBI" id="CHEBI:50058"/>
        <dbReference type="EC" id="1.11.1.24"/>
    </reaction>
</comment>
<dbReference type="CDD" id="cd03017">
    <property type="entry name" value="PRX_BCP"/>
    <property type="match status" value="1"/>
</dbReference>
<gene>
    <name evidence="13" type="ORF">CSP5_1421</name>
</gene>
<evidence type="ECO:0000256" key="6">
    <source>
        <dbReference type="ARBA" id="ARBA00023157"/>
    </source>
</evidence>
<comment type="similarity">
    <text evidence="9">Belongs to the peroxiredoxin family. BCP/PrxQ subfamily.</text>
</comment>
<dbReference type="GO" id="GO:0034599">
    <property type="term" value="P:cellular response to oxidative stress"/>
    <property type="evidence" value="ECO:0007669"/>
    <property type="project" value="TreeGrafter"/>
</dbReference>
<dbReference type="Gene3D" id="3.40.30.10">
    <property type="entry name" value="Glutaredoxin"/>
    <property type="match status" value="1"/>
</dbReference>
<evidence type="ECO:0000256" key="4">
    <source>
        <dbReference type="ARBA" id="ARBA00022862"/>
    </source>
</evidence>
<evidence type="ECO:0000256" key="1">
    <source>
        <dbReference type="ARBA" id="ARBA00011245"/>
    </source>
</evidence>
<dbReference type="EMBL" id="LT671858">
    <property type="protein sequence ID" value="SIM73706.1"/>
    <property type="molecule type" value="Genomic_DNA"/>
</dbReference>
<evidence type="ECO:0000313" key="13">
    <source>
        <dbReference type="EMBL" id="SIM73706.1"/>
    </source>
</evidence>
<evidence type="ECO:0000256" key="9">
    <source>
        <dbReference type="ARBA" id="ARBA00038489"/>
    </source>
</evidence>
<evidence type="ECO:0000256" key="7">
    <source>
        <dbReference type="ARBA" id="ARBA00023284"/>
    </source>
</evidence>
<dbReference type="InterPro" id="IPR024706">
    <property type="entry name" value="Peroxiredoxin_AhpC-typ"/>
</dbReference>
<dbReference type="GO" id="GO:0008379">
    <property type="term" value="F:thioredoxin peroxidase activity"/>
    <property type="evidence" value="ECO:0007669"/>
    <property type="project" value="TreeGrafter"/>
</dbReference>